<gene>
    <name evidence="2" type="ORF">CDAR_400891</name>
</gene>
<feature type="region of interest" description="Disordered" evidence="1">
    <location>
        <begin position="271"/>
        <end position="303"/>
    </location>
</feature>
<comment type="caution">
    <text evidence="2">The sequence shown here is derived from an EMBL/GenBank/DDBJ whole genome shotgun (WGS) entry which is preliminary data.</text>
</comment>
<feature type="compositionally biased region" description="Polar residues" evidence="1">
    <location>
        <begin position="125"/>
        <end position="141"/>
    </location>
</feature>
<dbReference type="EMBL" id="BPLQ01014510">
    <property type="protein sequence ID" value="GIY80516.1"/>
    <property type="molecule type" value="Genomic_DNA"/>
</dbReference>
<dbReference type="Proteomes" id="UP001054837">
    <property type="component" value="Unassembled WGS sequence"/>
</dbReference>
<reference evidence="2 3" key="1">
    <citation type="submission" date="2021-06" db="EMBL/GenBank/DDBJ databases">
        <title>Caerostris darwini draft genome.</title>
        <authorList>
            <person name="Kono N."/>
            <person name="Arakawa K."/>
        </authorList>
    </citation>
    <scope>NUCLEOTIDE SEQUENCE [LARGE SCALE GENOMIC DNA]</scope>
</reference>
<keyword evidence="3" id="KW-1185">Reference proteome</keyword>
<evidence type="ECO:0000313" key="2">
    <source>
        <dbReference type="EMBL" id="GIY80516.1"/>
    </source>
</evidence>
<evidence type="ECO:0000313" key="3">
    <source>
        <dbReference type="Proteomes" id="UP001054837"/>
    </source>
</evidence>
<feature type="compositionally biased region" description="Polar residues" evidence="1">
    <location>
        <begin position="280"/>
        <end position="303"/>
    </location>
</feature>
<name>A0AAV4WDB8_9ARAC</name>
<protein>
    <submittedName>
        <fullName evidence="2">Uncharacterized protein</fullName>
    </submittedName>
</protein>
<dbReference type="AlphaFoldDB" id="A0AAV4WDB8"/>
<evidence type="ECO:0000256" key="1">
    <source>
        <dbReference type="SAM" id="MobiDB-lite"/>
    </source>
</evidence>
<feature type="region of interest" description="Disordered" evidence="1">
    <location>
        <begin position="115"/>
        <end position="141"/>
    </location>
</feature>
<sequence>MDSIAESDKTEEQNKEETALNVRVDPVDDAFIYDNAFALKECIHLRQAVAQASENFKTDISNPAFTTSLEALNKAKITLEAALAPFPGLTMFNLPESPATIDAAILREFYKRNEKNLPNYPPKGKNQSSPKHLVSKKNSATQSASSFNLPATVDSSATGKINFSISTSIPLEVALNVRVDPVDDAFIFDNAFALKECIHLRQAVAQASENFKTDISNPAFNTSLEALNKAKITLEAALAPFPGLTMFNLPESPATINAAILREFYKRNEKNLPNYPPKGKNQSSPKHLVSKKNSATQSASSFNVPATVDSSATGKINFSISTSIPLEVALNVRVDPVDDAFIFDNAVALKECIHLRQAVAQNSRSTAASMVAGDSGKLNIKPGNGAKAASKVIFALLSASREVVKAGFEISVLKFSEACQKQEHHRKSTIPEDLETENKISVFRRKKLKLSRIRTSGRKIGYSRKSQTIASKQKNITATDTQEVKEISDGTQDIPEMVAARAYSEKIEEISDSQSPSKVQAIMTSEIESQKPDHTQVQAAMADSDRVHEMKDHTQVQAAMADSDRVHEMKGCKNKKHKFQTLLDSRGETKMSDSQSPSKAQAIMHFETESQKSGRIVYFNSSI</sequence>
<accession>A0AAV4WDB8</accession>
<organism evidence="2 3">
    <name type="scientific">Caerostris darwini</name>
    <dbReference type="NCBI Taxonomy" id="1538125"/>
    <lineage>
        <taxon>Eukaryota</taxon>
        <taxon>Metazoa</taxon>
        <taxon>Ecdysozoa</taxon>
        <taxon>Arthropoda</taxon>
        <taxon>Chelicerata</taxon>
        <taxon>Arachnida</taxon>
        <taxon>Araneae</taxon>
        <taxon>Araneomorphae</taxon>
        <taxon>Entelegynae</taxon>
        <taxon>Araneoidea</taxon>
        <taxon>Araneidae</taxon>
        <taxon>Caerostris</taxon>
    </lineage>
</organism>
<proteinExistence type="predicted"/>